<accession>G4P099</accession>
<dbReference type="SUPFAM" id="SSF57938">
    <property type="entry name" value="DnaJ/Hsp40 cysteine-rich domain"/>
    <property type="match status" value="1"/>
</dbReference>
<dbReference type="STRING" id="1052585.GYO_3501"/>
<dbReference type="Pfam" id="PF17302">
    <property type="entry name" value="DUF5351"/>
    <property type="match status" value="1"/>
</dbReference>
<dbReference type="InterPro" id="IPR036410">
    <property type="entry name" value="HSP_DnaJ_Cys-rich_dom_sf"/>
</dbReference>
<proteinExistence type="predicted"/>
<dbReference type="Proteomes" id="UP000002651">
    <property type="component" value="Chromosome"/>
</dbReference>
<reference evidence="1 2" key="1">
    <citation type="journal article" date="2012" name="J. Bacteriol.">
        <title>Whole-genome sequences of Bacillus subtilis and close relatives.</title>
        <authorList>
            <person name="Earl A.M."/>
            <person name="Eppinger M."/>
            <person name="Fricke W.F."/>
            <person name="Rosovitz M.J."/>
            <person name="Rasko D.A."/>
            <person name="Daugherty S."/>
            <person name="Losick R."/>
            <person name="Kolter R."/>
            <person name="Ravel J."/>
        </authorList>
    </citation>
    <scope>NUCLEOTIDE SEQUENCE [LARGE SCALE GENOMIC DNA]</scope>
    <source>
        <strain evidence="2">DSM 15029 / JCM 12233 / NBRC 101239 / NRRL B-23049 / TU-B-10</strain>
    </source>
</reference>
<dbReference type="KEGG" id="bst:GYO_3501"/>
<evidence type="ECO:0000313" key="2">
    <source>
        <dbReference type="Proteomes" id="UP000002651"/>
    </source>
</evidence>
<dbReference type="AlphaFoldDB" id="G4P099"/>
<evidence type="ECO:0000313" key="1">
    <source>
        <dbReference type="EMBL" id="AEP88078.1"/>
    </source>
</evidence>
<keyword evidence="2" id="KW-1185">Reference proteome</keyword>
<organism evidence="1 2">
    <name type="scientific">Bacillus spizizenii (strain DSM 15029 / JCM 12233 / NBRC 101239 / NRRL B-23049 / TU-B-10)</name>
    <name type="common">Bacillus subtilis subsp. spizizenii</name>
    <dbReference type="NCBI Taxonomy" id="1052585"/>
    <lineage>
        <taxon>Bacteria</taxon>
        <taxon>Bacillati</taxon>
        <taxon>Bacillota</taxon>
        <taxon>Bacilli</taxon>
        <taxon>Bacillales</taxon>
        <taxon>Bacillaceae</taxon>
        <taxon>Bacillus</taxon>
    </lineage>
</organism>
<protein>
    <submittedName>
        <fullName evidence="1">Conserved domain protein</fullName>
    </submittedName>
</protein>
<dbReference type="InterPro" id="IPR035272">
    <property type="entry name" value="DUF5351"/>
</dbReference>
<dbReference type="EMBL" id="CP002905">
    <property type="protein sequence ID" value="AEP88078.1"/>
    <property type="molecule type" value="Genomic_DNA"/>
</dbReference>
<sequence>MIYYQKIKKKGDDQMKTATTTASHACPFCSGKGYFQLILGGSETCPSCQGTGKDNHSFSSR</sequence>
<gene>
    <name evidence="1" type="ordered locus">GYO_3501</name>
</gene>
<dbReference type="Gene3D" id="6.20.20.10">
    <property type="match status" value="1"/>
</dbReference>
<dbReference type="HOGENOM" id="CLU_208902_0_0_9"/>
<name>G4P099_BACS4</name>